<dbReference type="PROSITE" id="PS50192">
    <property type="entry name" value="T_SNARE"/>
    <property type="match status" value="1"/>
</dbReference>
<dbReference type="GO" id="GO:0031201">
    <property type="term" value="C:SNARE complex"/>
    <property type="evidence" value="ECO:0007669"/>
    <property type="project" value="TreeGrafter"/>
</dbReference>
<sequence>MSRLTSSTTWRQLWTRCMRTCSKQRTTSPTWRSAAACADSLGDALFSSDASRTSTVAWRDEENGIVICDQPRVHVGLSPLTPQGGYITRITNDAREDEMDGNLMQVSSIVGTLKSMALDMSAEISRQNRQVDRIGAKAQTNDEHVSAASKKATKLMD</sequence>
<evidence type="ECO:0000256" key="8">
    <source>
        <dbReference type="SAM" id="MobiDB-lite"/>
    </source>
</evidence>
<comment type="subcellular location">
    <subcellularLocation>
        <location evidence="6">Synapse</location>
        <location evidence="6">Synaptosome</location>
    </subcellularLocation>
</comment>
<organism evidence="10 11">
    <name type="scientific">Pristionchus mayeri</name>
    <dbReference type="NCBI Taxonomy" id="1317129"/>
    <lineage>
        <taxon>Eukaryota</taxon>
        <taxon>Metazoa</taxon>
        <taxon>Ecdysozoa</taxon>
        <taxon>Nematoda</taxon>
        <taxon>Chromadorea</taxon>
        <taxon>Rhabditida</taxon>
        <taxon>Rhabditina</taxon>
        <taxon>Diplogasteromorpha</taxon>
        <taxon>Diplogasteroidea</taxon>
        <taxon>Neodiplogasteridae</taxon>
        <taxon>Pristionchus</taxon>
    </lineage>
</organism>
<feature type="domain" description="T-SNARE coiled-coil homology" evidence="9">
    <location>
        <begin position="93"/>
        <end position="155"/>
    </location>
</feature>
<evidence type="ECO:0000256" key="3">
    <source>
        <dbReference type="ARBA" id="ARBA00022737"/>
    </source>
</evidence>
<dbReference type="CDD" id="cd15885">
    <property type="entry name" value="SNARE_SNAP25C"/>
    <property type="match status" value="1"/>
</dbReference>
<dbReference type="GO" id="GO:0005886">
    <property type="term" value="C:plasma membrane"/>
    <property type="evidence" value="ECO:0007669"/>
    <property type="project" value="TreeGrafter"/>
</dbReference>
<evidence type="ECO:0000256" key="4">
    <source>
        <dbReference type="ARBA" id="ARBA00023018"/>
    </source>
</evidence>
<dbReference type="AlphaFoldDB" id="A0AAN5C404"/>
<name>A0AAN5C404_9BILA</name>
<reference evidence="11" key="1">
    <citation type="submission" date="2022-10" db="EMBL/GenBank/DDBJ databases">
        <title>Genome assembly of Pristionchus species.</title>
        <authorList>
            <person name="Yoshida K."/>
            <person name="Sommer R.J."/>
        </authorList>
    </citation>
    <scope>NUCLEOTIDE SEQUENCE [LARGE SCALE GENOMIC DNA]</scope>
    <source>
        <strain evidence="11">RS5460</strain>
    </source>
</reference>
<dbReference type="Pfam" id="PF00835">
    <property type="entry name" value="SNAP-25"/>
    <property type="match status" value="1"/>
</dbReference>
<evidence type="ECO:0000256" key="2">
    <source>
        <dbReference type="ARBA" id="ARBA00022599"/>
    </source>
</evidence>
<dbReference type="PANTHER" id="PTHR19305">
    <property type="entry name" value="SYNAPTOSOMAL ASSOCIATED PROTEIN"/>
    <property type="match status" value="1"/>
</dbReference>
<evidence type="ECO:0000256" key="1">
    <source>
        <dbReference type="ARBA" id="ARBA00009480"/>
    </source>
</evidence>
<keyword evidence="3" id="KW-0677">Repeat</keyword>
<dbReference type="PANTHER" id="PTHR19305:SF14">
    <property type="entry name" value="SYNAPTOSOMAL-ASSOCIATED PROTEIN-RELATED"/>
    <property type="match status" value="1"/>
</dbReference>
<protein>
    <recommendedName>
        <fullName evidence="7">Synaptosomal-associated protein</fullName>
    </recommendedName>
</protein>
<dbReference type="GO" id="GO:0098793">
    <property type="term" value="C:presynapse"/>
    <property type="evidence" value="ECO:0007669"/>
    <property type="project" value="GOC"/>
</dbReference>
<dbReference type="Proteomes" id="UP001328107">
    <property type="component" value="Unassembled WGS sequence"/>
</dbReference>
<accession>A0AAN5C404</accession>
<dbReference type="GO" id="GO:0005484">
    <property type="term" value="F:SNAP receptor activity"/>
    <property type="evidence" value="ECO:0007669"/>
    <property type="project" value="TreeGrafter"/>
</dbReference>
<gene>
    <name evidence="10" type="ORF">PMAYCL1PPCAC_00065</name>
</gene>
<dbReference type="InterPro" id="IPR000727">
    <property type="entry name" value="T_SNARE_dom"/>
</dbReference>
<dbReference type="Gene3D" id="1.20.5.110">
    <property type="match status" value="1"/>
</dbReference>
<evidence type="ECO:0000256" key="6">
    <source>
        <dbReference type="ARBA" id="ARBA00034102"/>
    </source>
</evidence>
<evidence type="ECO:0000256" key="5">
    <source>
        <dbReference type="ARBA" id="ARBA00023054"/>
    </source>
</evidence>
<dbReference type="GO" id="GO:0031629">
    <property type="term" value="P:synaptic vesicle fusion to presynaptic active zone membrane"/>
    <property type="evidence" value="ECO:0007669"/>
    <property type="project" value="TreeGrafter"/>
</dbReference>
<proteinExistence type="inferred from homology"/>
<evidence type="ECO:0000259" key="9">
    <source>
        <dbReference type="PROSITE" id="PS50192"/>
    </source>
</evidence>
<keyword evidence="2" id="KW-0771">Synaptosome</keyword>
<comment type="similarity">
    <text evidence="1 7">Belongs to the SNAP-25 family.</text>
</comment>
<dbReference type="EMBL" id="BTRK01000001">
    <property type="protein sequence ID" value="GMR29870.1"/>
    <property type="molecule type" value="Genomic_DNA"/>
</dbReference>
<dbReference type="InterPro" id="IPR000928">
    <property type="entry name" value="SNAP-25_dom"/>
</dbReference>
<dbReference type="FunFam" id="1.20.5.110:FF:000018">
    <property type="entry name" value="Synaptosomal-associated protein"/>
    <property type="match status" value="1"/>
</dbReference>
<keyword evidence="5" id="KW-0175">Coiled coil</keyword>
<evidence type="ECO:0000256" key="7">
    <source>
        <dbReference type="RuleBase" id="RU003496"/>
    </source>
</evidence>
<dbReference type="GO" id="GO:0019905">
    <property type="term" value="F:syntaxin binding"/>
    <property type="evidence" value="ECO:0007669"/>
    <property type="project" value="TreeGrafter"/>
</dbReference>
<feature type="region of interest" description="Disordered" evidence="8">
    <location>
        <begin position="138"/>
        <end position="157"/>
    </location>
</feature>
<dbReference type="SUPFAM" id="SSF58038">
    <property type="entry name" value="SNARE fusion complex"/>
    <property type="match status" value="1"/>
</dbReference>
<evidence type="ECO:0000313" key="11">
    <source>
        <dbReference type="Proteomes" id="UP001328107"/>
    </source>
</evidence>
<feature type="non-terminal residue" evidence="10">
    <location>
        <position position="157"/>
    </location>
</feature>
<keyword evidence="4" id="KW-0770">Synapse</keyword>
<dbReference type="SMART" id="SM00397">
    <property type="entry name" value="t_SNARE"/>
    <property type="match status" value="1"/>
</dbReference>
<comment type="caution">
    <text evidence="10">The sequence shown here is derived from an EMBL/GenBank/DDBJ whole genome shotgun (WGS) entry which is preliminary data.</text>
</comment>
<dbReference type="GO" id="GO:0043005">
    <property type="term" value="C:neuron projection"/>
    <property type="evidence" value="ECO:0007669"/>
    <property type="project" value="UniProtKB-KW"/>
</dbReference>
<evidence type="ECO:0000313" key="10">
    <source>
        <dbReference type="EMBL" id="GMR29870.1"/>
    </source>
</evidence>
<keyword evidence="11" id="KW-1185">Reference proteome</keyword>
<dbReference type="GO" id="GO:0016082">
    <property type="term" value="P:synaptic vesicle priming"/>
    <property type="evidence" value="ECO:0007669"/>
    <property type="project" value="TreeGrafter"/>
</dbReference>